<dbReference type="Proteomes" id="UP001277561">
    <property type="component" value="Unassembled WGS sequence"/>
</dbReference>
<organism evidence="2 3">
    <name type="scientific">Agrobacterium rosae</name>
    <dbReference type="NCBI Taxonomy" id="1972867"/>
    <lineage>
        <taxon>Bacteria</taxon>
        <taxon>Pseudomonadati</taxon>
        <taxon>Pseudomonadota</taxon>
        <taxon>Alphaproteobacteria</taxon>
        <taxon>Hyphomicrobiales</taxon>
        <taxon>Rhizobiaceae</taxon>
        <taxon>Rhizobium/Agrobacterium group</taxon>
        <taxon>Agrobacterium</taxon>
    </lineage>
</organism>
<reference evidence="1 4" key="2">
    <citation type="journal article" date="2023" name="Phytobiomes J">
        <title>Deciphering the key players within the bacterial microbiota associated with aerial crown gall tumors on rhododendron: Insights into the gallobiome.</title>
        <authorList>
            <person name="Kuzmanovic N."/>
            <person name="Nesme J."/>
            <person name="Wolf J."/>
            <person name="Neumann-Schaal M."/>
            <person name="Petersen J."/>
            <person name="Fernandez-Gnecco G."/>
            <person name="Sproeer C."/>
            <person name="Bunk B."/>
            <person name="Overmann J."/>
            <person name="Sorensen S.J."/>
            <person name="Idczak E."/>
            <person name="Smalla K."/>
        </authorList>
    </citation>
    <scope>NUCLEOTIDE SEQUENCE [LARGE SCALE GENOMIC DNA]</scope>
    <source>
        <strain evidence="4">rho-14.1</strain>
        <strain evidence="1">Rho-14.1</strain>
    </source>
</reference>
<dbReference type="EMBL" id="NXEJ01000006">
    <property type="protein sequence ID" value="POO51459.1"/>
    <property type="molecule type" value="Genomic_DNA"/>
</dbReference>
<dbReference type="EMBL" id="JAVRAD010000004">
    <property type="protein sequence ID" value="MDX8329825.1"/>
    <property type="molecule type" value="Genomic_DNA"/>
</dbReference>
<gene>
    <name evidence="2" type="ORF">CPJ18_13200</name>
    <name evidence="1" type="ORF">RMS29_11355</name>
</gene>
<evidence type="ECO:0000313" key="2">
    <source>
        <dbReference type="EMBL" id="POO51459.1"/>
    </source>
</evidence>
<dbReference type="RefSeq" id="WP_103658823.1">
    <property type="nucleotide sequence ID" value="NZ_CP192764.1"/>
</dbReference>
<evidence type="ECO:0000313" key="3">
    <source>
        <dbReference type="Proteomes" id="UP000237447"/>
    </source>
</evidence>
<comment type="caution">
    <text evidence="2">The sequence shown here is derived from an EMBL/GenBank/DDBJ whole genome shotgun (WGS) entry which is preliminary data.</text>
</comment>
<reference evidence="2 3" key="1">
    <citation type="journal article" date="2018" name="Syst. Appl. Microbiol.">
        <title>Agrobacterium rosae sp. nov., isolated from galls on different agricultural crops.</title>
        <authorList>
            <person name="Kuzmanovic N."/>
            <person name="Pulawska J."/>
            <person name="Smalla K."/>
            <person name="Nesme X."/>
        </authorList>
    </citation>
    <scope>NUCLEOTIDE SEQUENCE [LARGE SCALE GENOMIC DNA]</scope>
    <source>
        <strain evidence="2 3">NCPPB 1650</strain>
    </source>
</reference>
<dbReference type="InterPro" id="IPR053745">
    <property type="entry name" value="Viral_Tail_Comp_sf"/>
</dbReference>
<sequence>MRAANALLQAVHIRLAGDAVLVGMVGARGIIDRLLPRPVLPCVAFGEIDSRDYSTASERGEEHFLTIEVWSEEGGRKLAQDIAVRVLTLLDDAPLVLGGGIALVSLFYRNSRSVRQAKTKQFLTEIRFRAVTE</sequence>
<dbReference type="GeneID" id="86880276"/>
<accession>A0AAE5VPG0</accession>
<keyword evidence="4" id="KW-1185">Reference proteome</keyword>
<protein>
    <submittedName>
        <fullName evidence="1">DUF3168 domain-containing protein</fullName>
    </submittedName>
</protein>
<dbReference type="Gene3D" id="3.30.2000.30">
    <property type="match status" value="1"/>
</dbReference>
<evidence type="ECO:0000313" key="1">
    <source>
        <dbReference type="EMBL" id="MDX8329825.1"/>
    </source>
</evidence>
<evidence type="ECO:0000313" key="4">
    <source>
        <dbReference type="Proteomes" id="UP001277561"/>
    </source>
</evidence>
<dbReference type="InterPro" id="IPR021508">
    <property type="entry name" value="Gp17-like"/>
</dbReference>
<name>A0AAE5VPG0_9HYPH</name>
<dbReference type="Pfam" id="PF11367">
    <property type="entry name" value="Tail_completion_gp17"/>
    <property type="match status" value="1"/>
</dbReference>
<dbReference type="AlphaFoldDB" id="A0AAE5VPG0"/>
<dbReference type="Proteomes" id="UP000237447">
    <property type="component" value="Unassembled WGS sequence"/>
</dbReference>
<proteinExistence type="predicted"/>